<organism evidence="1 2">
    <name type="scientific">Myxococcus xanthus</name>
    <dbReference type="NCBI Taxonomy" id="34"/>
    <lineage>
        <taxon>Bacteria</taxon>
        <taxon>Pseudomonadati</taxon>
        <taxon>Myxococcota</taxon>
        <taxon>Myxococcia</taxon>
        <taxon>Myxococcales</taxon>
        <taxon>Cystobacterineae</taxon>
        <taxon>Myxococcaceae</taxon>
        <taxon>Myxococcus</taxon>
    </lineage>
</organism>
<gene>
    <name evidence="1" type="ORF">BHS09_08980</name>
</gene>
<sequence length="73" mass="8426">MFDTYGVLNFVLKHAKLIIPKGSGKQSFHGDLRAVWQSSRKDLPKASLPQDCLNFNKFPIRPFENRPWSNVHT</sequence>
<reference evidence="1 2" key="1">
    <citation type="journal article" date="2019" name="Science">
        <title>Social genes are selection hotspots in kin groups of a soil microbe.</title>
        <authorList>
            <person name="Wielgoss S."/>
            <person name="Wolfensberger R."/>
            <person name="Sun L."/>
            <person name="Fiegna F."/>
            <person name="Velicer G.J."/>
        </authorList>
    </citation>
    <scope>NUCLEOTIDE SEQUENCE [LARGE SCALE GENOMIC DNA]</scope>
    <source>
        <strain evidence="1 2">MC3.5.9c15</strain>
    </source>
</reference>
<proteinExistence type="predicted"/>
<dbReference type="Proteomes" id="UP000320179">
    <property type="component" value="Chromosome"/>
</dbReference>
<accession>A0AAE6FXJ0</accession>
<dbReference type="AlphaFoldDB" id="A0AAE6FXJ0"/>
<dbReference type="EMBL" id="CP017174">
    <property type="protein sequence ID" value="QDE67122.1"/>
    <property type="molecule type" value="Genomic_DNA"/>
</dbReference>
<evidence type="ECO:0000313" key="2">
    <source>
        <dbReference type="Proteomes" id="UP000320179"/>
    </source>
</evidence>
<evidence type="ECO:0000313" key="1">
    <source>
        <dbReference type="EMBL" id="QDE67122.1"/>
    </source>
</evidence>
<protein>
    <submittedName>
        <fullName evidence="1">Uncharacterized protein</fullName>
    </submittedName>
</protein>
<name>A0AAE6FXJ0_MYXXA</name>